<dbReference type="KEGG" id="ahal:FTX54_004565"/>
<evidence type="ECO:0000313" key="1">
    <source>
        <dbReference type="EMBL" id="WWD80837.1"/>
    </source>
</evidence>
<keyword evidence="2" id="KW-1185">Reference proteome</keyword>
<dbReference type="AlphaFoldDB" id="A0A5C7F616"/>
<dbReference type="Proteomes" id="UP000321816">
    <property type="component" value="Chromosome"/>
</dbReference>
<dbReference type="PANTHER" id="PTHR39186:SF1">
    <property type="entry name" value="DUF2071 DOMAIN-CONTAINING PROTEIN"/>
    <property type="match status" value="1"/>
</dbReference>
<dbReference type="SUPFAM" id="SSF160104">
    <property type="entry name" value="Acetoacetate decarboxylase-like"/>
    <property type="match status" value="1"/>
</dbReference>
<dbReference type="InterPro" id="IPR023375">
    <property type="entry name" value="ADC_dom_sf"/>
</dbReference>
<organism evidence="1 2">
    <name type="scientific">Alkalicoccus halolimnae</name>
    <dbReference type="NCBI Taxonomy" id="1667239"/>
    <lineage>
        <taxon>Bacteria</taxon>
        <taxon>Bacillati</taxon>
        <taxon>Bacillota</taxon>
        <taxon>Bacilli</taxon>
        <taxon>Bacillales</taxon>
        <taxon>Bacillaceae</taxon>
        <taxon>Alkalicoccus</taxon>
    </lineage>
</organism>
<dbReference type="Pfam" id="PF09844">
    <property type="entry name" value="DUF2071"/>
    <property type="match status" value="1"/>
</dbReference>
<evidence type="ECO:0000313" key="2">
    <source>
        <dbReference type="Proteomes" id="UP000321816"/>
    </source>
</evidence>
<reference evidence="1 2" key="1">
    <citation type="submission" date="2024-01" db="EMBL/GenBank/DDBJ databases">
        <title>Complete Genome Sequence of Alkalicoccus halolimnae BZ-SZ-XJ29T, a Moderately Halophilic Bacterium Isolated from a Salt Lake.</title>
        <authorList>
            <person name="Zhao B."/>
        </authorList>
    </citation>
    <scope>NUCLEOTIDE SEQUENCE [LARGE SCALE GENOMIC DNA]</scope>
    <source>
        <strain evidence="1 2">BZ-SZ-XJ29</strain>
    </source>
</reference>
<dbReference type="OrthoDB" id="150993at2"/>
<dbReference type="InterPro" id="IPR018644">
    <property type="entry name" value="DUF2071"/>
</dbReference>
<accession>A0A5C7F616</accession>
<proteinExistence type="predicted"/>
<name>A0A5C7F616_9BACI</name>
<dbReference type="EMBL" id="CP144914">
    <property type="protein sequence ID" value="WWD80837.1"/>
    <property type="molecule type" value="Genomic_DNA"/>
</dbReference>
<gene>
    <name evidence="1" type="ORF">FTX54_004565</name>
</gene>
<dbReference type="RefSeq" id="WP_147803241.1">
    <property type="nucleotide sequence ID" value="NZ_CP144914.1"/>
</dbReference>
<protein>
    <submittedName>
        <fullName evidence="1">DUF2071 domain-containing protein</fullName>
    </submittedName>
</protein>
<sequence>MSNKSSKWLAHQKWENVLFMHWPVSPEELRPHVPEELEIDTFDGKAWISLLVYLSRDSSAKRLGQTFTAKPFTQINVRTYVKYSDDAGVYFFSVDADHFTAVKAAKKFVHLPYYYAEIDYKVEGETVNVSSERAEKQEAPLQFSGRYTPVSPAQRPPSNSLSYWLTARNGLWKVRSKKVYCASIEFVPWELQEADVHIDTNQLLDYLPVNVDDDALVHYAGATNVYFYPFEKM</sequence>
<dbReference type="PANTHER" id="PTHR39186">
    <property type="entry name" value="DUF2071 FAMILY PROTEIN"/>
    <property type="match status" value="1"/>
</dbReference>
<dbReference type="Gene3D" id="2.40.400.10">
    <property type="entry name" value="Acetoacetate decarboxylase-like"/>
    <property type="match status" value="1"/>
</dbReference>